<keyword evidence="3" id="KW-1185">Reference proteome</keyword>
<gene>
    <name evidence="2" type="ORF">B0T24DRAFT_601550</name>
</gene>
<proteinExistence type="predicted"/>
<name>A0AAE0NJ05_9PEZI</name>
<dbReference type="Pfam" id="PF26534">
    <property type="entry name" value="NTF2_7"/>
    <property type="match status" value="1"/>
</dbReference>
<dbReference type="AlphaFoldDB" id="A0AAE0NJ05"/>
<dbReference type="EMBL" id="JAULSN010000001">
    <property type="protein sequence ID" value="KAK3382426.1"/>
    <property type="molecule type" value="Genomic_DNA"/>
</dbReference>
<reference evidence="2" key="1">
    <citation type="journal article" date="2023" name="Mol. Phylogenet. Evol.">
        <title>Genome-scale phylogeny and comparative genomics of the fungal order Sordariales.</title>
        <authorList>
            <person name="Hensen N."/>
            <person name="Bonometti L."/>
            <person name="Westerberg I."/>
            <person name="Brannstrom I.O."/>
            <person name="Guillou S."/>
            <person name="Cros-Aarteil S."/>
            <person name="Calhoun S."/>
            <person name="Haridas S."/>
            <person name="Kuo A."/>
            <person name="Mondo S."/>
            <person name="Pangilinan J."/>
            <person name="Riley R."/>
            <person name="LaButti K."/>
            <person name="Andreopoulos B."/>
            <person name="Lipzen A."/>
            <person name="Chen C."/>
            <person name="Yan M."/>
            <person name="Daum C."/>
            <person name="Ng V."/>
            <person name="Clum A."/>
            <person name="Steindorff A."/>
            <person name="Ohm R.A."/>
            <person name="Martin F."/>
            <person name="Silar P."/>
            <person name="Natvig D.O."/>
            <person name="Lalanne C."/>
            <person name="Gautier V."/>
            <person name="Ament-Velasquez S.L."/>
            <person name="Kruys A."/>
            <person name="Hutchinson M.I."/>
            <person name="Powell A.J."/>
            <person name="Barry K."/>
            <person name="Miller A.N."/>
            <person name="Grigoriev I.V."/>
            <person name="Debuchy R."/>
            <person name="Gladieux P."/>
            <person name="Hiltunen Thoren M."/>
            <person name="Johannesson H."/>
        </authorList>
    </citation>
    <scope>NUCLEOTIDE SEQUENCE</scope>
    <source>
        <strain evidence="2">CBS 958.72</strain>
    </source>
</reference>
<comment type="caution">
    <text evidence="2">The sequence shown here is derived from an EMBL/GenBank/DDBJ whole genome shotgun (WGS) entry which is preliminary data.</text>
</comment>
<organism evidence="2 3">
    <name type="scientific">Lasiosphaeria ovina</name>
    <dbReference type="NCBI Taxonomy" id="92902"/>
    <lineage>
        <taxon>Eukaryota</taxon>
        <taxon>Fungi</taxon>
        <taxon>Dikarya</taxon>
        <taxon>Ascomycota</taxon>
        <taxon>Pezizomycotina</taxon>
        <taxon>Sordariomycetes</taxon>
        <taxon>Sordariomycetidae</taxon>
        <taxon>Sordariales</taxon>
        <taxon>Lasiosphaeriaceae</taxon>
        <taxon>Lasiosphaeria</taxon>
    </lineage>
</organism>
<evidence type="ECO:0000313" key="2">
    <source>
        <dbReference type="EMBL" id="KAK3382426.1"/>
    </source>
</evidence>
<sequence length="210" mass="22734">MPCINTSSFAAGEVGIREGRGKLLTPRIIKARSIQATAKMRFSILALVATASSAAAFPSLRSLLAPRADCLTDADAKELVEAYTRLIANYQDADCIKYCAEEFVDRSDSINTFIFKPLGDPTFATKKIFMEAQASNPPFPLVVDSVDSVSCSAIGLRWHATFGAADLPSRGITLIGATKETGAWQIKSLDVEFNSLIWLLNMGGNYTWEG</sequence>
<evidence type="ECO:0000313" key="3">
    <source>
        <dbReference type="Proteomes" id="UP001287356"/>
    </source>
</evidence>
<feature type="domain" description="NTF2-like" evidence="1">
    <location>
        <begin position="69"/>
        <end position="204"/>
    </location>
</feature>
<dbReference type="Proteomes" id="UP001287356">
    <property type="component" value="Unassembled WGS sequence"/>
</dbReference>
<dbReference type="InterPro" id="IPR058645">
    <property type="entry name" value="NTF2-like_dom_7"/>
</dbReference>
<reference evidence="2" key="2">
    <citation type="submission" date="2023-06" db="EMBL/GenBank/DDBJ databases">
        <authorList>
            <consortium name="Lawrence Berkeley National Laboratory"/>
            <person name="Haridas S."/>
            <person name="Hensen N."/>
            <person name="Bonometti L."/>
            <person name="Westerberg I."/>
            <person name="Brannstrom I.O."/>
            <person name="Guillou S."/>
            <person name="Cros-Aarteil S."/>
            <person name="Calhoun S."/>
            <person name="Kuo A."/>
            <person name="Mondo S."/>
            <person name="Pangilinan J."/>
            <person name="Riley R."/>
            <person name="Labutti K."/>
            <person name="Andreopoulos B."/>
            <person name="Lipzen A."/>
            <person name="Chen C."/>
            <person name="Yanf M."/>
            <person name="Daum C."/>
            <person name="Ng V."/>
            <person name="Clum A."/>
            <person name="Steindorff A."/>
            <person name="Ohm R."/>
            <person name="Martin F."/>
            <person name="Silar P."/>
            <person name="Natvig D."/>
            <person name="Lalanne C."/>
            <person name="Gautier V."/>
            <person name="Ament-Velasquez S.L."/>
            <person name="Kruys A."/>
            <person name="Hutchinson M.I."/>
            <person name="Powell A.J."/>
            <person name="Barry K."/>
            <person name="Miller A.N."/>
            <person name="Grigoriev I.V."/>
            <person name="Debuchy R."/>
            <person name="Gladieux P."/>
            <person name="Thoren M.H."/>
            <person name="Johannesson H."/>
        </authorList>
    </citation>
    <scope>NUCLEOTIDE SEQUENCE</scope>
    <source>
        <strain evidence="2">CBS 958.72</strain>
    </source>
</reference>
<protein>
    <recommendedName>
        <fullName evidence="1">NTF2-like domain-containing protein</fullName>
    </recommendedName>
</protein>
<evidence type="ECO:0000259" key="1">
    <source>
        <dbReference type="Pfam" id="PF26534"/>
    </source>
</evidence>
<accession>A0AAE0NJ05</accession>